<evidence type="ECO:0000256" key="1">
    <source>
        <dbReference type="ARBA" id="ARBA00004123"/>
    </source>
</evidence>
<dbReference type="InterPro" id="IPR036388">
    <property type="entry name" value="WH-like_DNA-bd_sf"/>
</dbReference>
<evidence type="ECO:0000313" key="10">
    <source>
        <dbReference type="Proteomes" id="UP001369086"/>
    </source>
</evidence>
<dbReference type="InterPro" id="IPR011029">
    <property type="entry name" value="DEATH-like_dom_sf"/>
</dbReference>
<keyword evidence="5" id="KW-0539">Nucleus</keyword>
<gene>
    <name evidence="9" type="ORF">HHUSO_G36141</name>
</gene>
<evidence type="ECO:0000259" key="7">
    <source>
        <dbReference type="PROSITE" id="PS50209"/>
    </source>
</evidence>
<dbReference type="InterPro" id="IPR019817">
    <property type="entry name" value="Interferon_reg_fac_CS"/>
</dbReference>
<accession>A0ABR0Y239</accession>
<evidence type="ECO:0000256" key="2">
    <source>
        <dbReference type="ARBA" id="ARBA00023015"/>
    </source>
</evidence>
<evidence type="ECO:0000256" key="6">
    <source>
        <dbReference type="SAM" id="MobiDB-lite"/>
    </source>
</evidence>
<evidence type="ECO:0000256" key="5">
    <source>
        <dbReference type="ARBA" id="ARBA00023242"/>
    </source>
</evidence>
<dbReference type="Gene3D" id="1.10.10.10">
    <property type="entry name" value="Winged helix-like DNA-binding domain superfamily/Winged helix DNA-binding domain"/>
    <property type="match status" value="1"/>
</dbReference>
<feature type="compositionally biased region" description="Basic and acidic residues" evidence="6">
    <location>
        <begin position="369"/>
        <end position="378"/>
    </location>
</feature>
<dbReference type="Gene3D" id="1.10.533.10">
    <property type="entry name" value="Death Domain, Fas"/>
    <property type="match status" value="2"/>
</dbReference>
<dbReference type="PANTHER" id="PTHR11949">
    <property type="entry name" value="INTERFERON REGULATORY FACTOR"/>
    <property type="match status" value="1"/>
</dbReference>
<dbReference type="PRINTS" id="PR00267">
    <property type="entry name" value="INTFRNREGFCT"/>
</dbReference>
<dbReference type="Proteomes" id="UP001369086">
    <property type="component" value="Unassembled WGS sequence"/>
</dbReference>
<dbReference type="InterPro" id="IPR001315">
    <property type="entry name" value="CARD"/>
</dbReference>
<evidence type="ECO:0000256" key="3">
    <source>
        <dbReference type="ARBA" id="ARBA00023125"/>
    </source>
</evidence>
<keyword evidence="2" id="KW-0805">Transcription regulation</keyword>
<dbReference type="InterPro" id="IPR001346">
    <property type="entry name" value="Interferon_reg_fact_DNA-bd_dom"/>
</dbReference>
<feature type="region of interest" description="Disordered" evidence="6">
    <location>
        <begin position="330"/>
        <end position="378"/>
    </location>
</feature>
<keyword evidence="3" id="KW-0238">DNA-binding</keyword>
<dbReference type="EMBL" id="JAHFZB010000056">
    <property type="protein sequence ID" value="KAK6466460.1"/>
    <property type="molecule type" value="Genomic_DNA"/>
</dbReference>
<comment type="subcellular location">
    <subcellularLocation>
        <location evidence="1">Nucleus</location>
    </subcellularLocation>
</comment>
<dbReference type="PROSITE" id="PS00601">
    <property type="entry name" value="IRF_1"/>
    <property type="match status" value="1"/>
</dbReference>
<dbReference type="PROSITE" id="PS50209">
    <property type="entry name" value="CARD"/>
    <property type="match status" value="1"/>
</dbReference>
<dbReference type="SMART" id="SM00348">
    <property type="entry name" value="IRF"/>
    <property type="match status" value="1"/>
</dbReference>
<protein>
    <submittedName>
        <fullName evidence="9">Uncharacterized protein</fullName>
    </submittedName>
</protein>
<evidence type="ECO:0000313" key="9">
    <source>
        <dbReference type="EMBL" id="KAK6466460.1"/>
    </source>
</evidence>
<dbReference type="SUPFAM" id="SSF46785">
    <property type="entry name" value="Winged helix' DNA-binding domain"/>
    <property type="match status" value="1"/>
</dbReference>
<dbReference type="PROSITE" id="PS51507">
    <property type="entry name" value="IRF_2"/>
    <property type="match status" value="1"/>
</dbReference>
<dbReference type="Pfam" id="PF00605">
    <property type="entry name" value="IRF"/>
    <property type="match status" value="1"/>
</dbReference>
<evidence type="ECO:0000259" key="8">
    <source>
        <dbReference type="PROSITE" id="PS51507"/>
    </source>
</evidence>
<name>A0ABR0Y239_HUSHU</name>
<feature type="domain" description="IRF tryptophan pentad repeat" evidence="8">
    <location>
        <begin position="194"/>
        <end position="300"/>
    </location>
</feature>
<organism evidence="9 10">
    <name type="scientific">Huso huso</name>
    <name type="common">Beluga</name>
    <name type="synonym">Acipenser huso</name>
    <dbReference type="NCBI Taxonomy" id="61971"/>
    <lineage>
        <taxon>Eukaryota</taxon>
        <taxon>Metazoa</taxon>
        <taxon>Chordata</taxon>
        <taxon>Craniata</taxon>
        <taxon>Vertebrata</taxon>
        <taxon>Euteleostomi</taxon>
        <taxon>Actinopterygii</taxon>
        <taxon>Chondrostei</taxon>
        <taxon>Acipenseriformes</taxon>
        <taxon>Acipenseridae</taxon>
        <taxon>Huso</taxon>
    </lineage>
</organism>
<dbReference type="PANTHER" id="PTHR11949:SF1">
    <property type="entry name" value="INTERFERON REGULATORY FACTOR 3"/>
    <property type="match status" value="1"/>
</dbReference>
<dbReference type="CDD" id="cd00103">
    <property type="entry name" value="IRF"/>
    <property type="match status" value="1"/>
</dbReference>
<proteinExistence type="predicted"/>
<sequence length="398" mass="45769">MTSSGTSLSTTEGRDVRTQKAACCLISLLVEKRRAACGKFISKLAERDPYLYRTLGLHCDSWNLFHMIPEFITSAAVLEGLLKDMQMKLLSVGEVERVKKHASTRDRTSHLRSMVMRKGLAIRENLLYEIAERDLEFYNTYGPGLDPVNRLRQVQSQFVKRVSDAVMEELLKDMLEMKVLSDEDVDEVRDAPQNTGLGSWLVEQINSGRYPGLSWTNEALKQFRIPWKHDDRKDLTPEDTMIFKDWAVVTCRYREGIDQPNPAAWRRHFQRALDKDKSLVLRADHSRDPVDPHKIYWIFSSNSSGHRLKEKMLALRRLYSLEHRTQRLSLKGQAKASQRRRKVGQSKIRSYSQEMSPECKKKKGNCDPVSEKSQGDHSMCEAAENEVIAKLARNSAVL</sequence>
<feature type="domain" description="CARD" evidence="7">
    <location>
        <begin position="151"/>
        <end position="195"/>
    </location>
</feature>
<keyword evidence="10" id="KW-1185">Reference proteome</keyword>
<reference evidence="9 10" key="1">
    <citation type="submission" date="2021-05" db="EMBL/GenBank/DDBJ databases">
        <authorList>
            <person name="Zahm M."/>
            <person name="Klopp C."/>
            <person name="Cabau C."/>
            <person name="Kuhl H."/>
            <person name="Suciu R."/>
            <person name="Ciorpac M."/>
            <person name="Holostenco D."/>
            <person name="Gessner J."/>
            <person name="Wuertz S."/>
            <person name="Hohne C."/>
            <person name="Stock M."/>
            <person name="Gislard M."/>
            <person name="Lluch J."/>
            <person name="Milhes M."/>
            <person name="Lampietro C."/>
            <person name="Lopez Roques C."/>
            <person name="Donnadieu C."/>
            <person name="Du K."/>
            <person name="Schartl M."/>
            <person name="Guiguen Y."/>
        </authorList>
    </citation>
    <scope>NUCLEOTIDE SEQUENCE [LARGE SCALE GENOMIC DNA]</scope>
    <source>
        <strain evidence="9">Hh-F2</strain>
        <tissue evidence="9">Blood</tissue>
    </source>
</reference>
<dbReference type="InterPro" id="IPR036390">
    <property type="entry name" value="WH_DNA-bd_sf"/>
</dbReference>
<keyword evidence="4" id="KW-0804">Transcription</keyword>
<evidence type="ECO:0000256" key="4">
    <source>
        <dbReference type="ARBA" id="ARBA00023163"/>
    </source>
</evidence>
<comment type="caution">
    <text evidence="9">The sequence shown here is derived from an EMBL/GenBank/DDBJ whole genome shotgun (WGS) entry which is preliminary data.</text>
</comment>